<feature type="transmembrane region" description="Helical" evidence="11">
    <location>
        <begin position="1163"/>
        <end position="1182"/>
    </location>
</feature>
<evidence type="ECO:0000256" key="5">
    <source>
        <dbReference type="ARBA" id="ARBA00022737"/>
    </source>
</evidence>
<gene>
    <name evidence="13" type="ORF">LY90DRAFT_676906</name>
</gene>
<sequence length="1579" mass="184004">MNMKAFWVLYIEKPISDEEQLGYDYIKKYEEENEAINTVIGFVLPQNVNRNISNIILTNLKEKSIFYETNVDLMYFENEKLLEEYYMKESKALLAGIIFNSDLSCYKIRVAGNSIPNPHYFTNNDETSLIRYDAYDYFPIFAPIQFAIDKTLIYLKTNETNANKVYNYNIKLDTLAYLRYQTQNYSFVNVMIICLIEFIFVVPLLESISQILTEKQNKSKEYLLTLGVSPFCYWMSWIITNISVLYIISTILSIILFIVKVISTFSFYSYSSLFVIIALLFIYPISIVNICFLLSIIQKIPRVAYVISFAFLFVFSFLFIIVQSLSSTFQVIGSIFFSSISMGRALNRWKHINSSLLQSTSINILTDKVIIVSFLCLVWNCVFYFLLALLFDYLISKESNSFISLKRKSRSNKRLKSLNINSTNSWKEDIENYQCQESSYIDVQNIVKGYPESDNNYIEVDNISFKAYRNEILSIVGHNESGKSSIINMLIGKVPPDYGNIYYDGQDLKTNKKSILNNTGICLQDIALFESFSVMKNLYIYTEIKGKSNENLENILKILSLNGNSKVKKLTNDEKRLLCLGIAILGHPKYLILDEPMAGLSRPYKRKICNILSVLKKKRIVIFTTHDIKEADILADRKLILSKGKIRCYGSKLKNLSNEEVIKDYFIEPPSLEELYMRFNEEEEQKNDENSDSDSENESIDLNDDSSLIIDGINISKESANLSSLHQIIDTEINDNEKLLTNDYTTLPEPVPTKHISSLTIFLRLVRLKYKIYFGKKLFIFKRVLMYREEKDLSYTSVPENIQWGIFTDTLTIYNQTDLNNNIPLQNILKIYKDLKKNFININMKTDQNEIIKQQKNLISFINVINNNLNDDMNNFYFDLFYNRTISNSLPTSMNFLSNLVLDMIRNNNTLINEANLNNNNNNNNNIVNINDNPTKIRIINHPFPYINTQFTKFILNNVNLILNFVLLLGVVSYAKTVAYERKKLIIIQLRLNGVNRSTYWIASLITDVSIYIMTCLIVLMAALFCKYEPFYNFYAILFILANIILNALATVLFQYSISFLFNNSKIIYSNLLYLNLILLMIYFLIGMKDYSNYKYESTLFFNNIFKKDNIYSDFVMIIIYPLSSLGLLMNSLSWMKYLNTIDAAEYPLTFTNYWNKDNGIKFNFLGAGISIIFYFIIIMTLDRNYIEKRKIKKNYANSDLCDMLHEERYSNYPIYIEDSALNEYLRVNEKYNEFPISVLRLNKEFHAKPENCHDNVMRTDFAYGEIHRSMYTEDITFVQTIIEHVSFHVNYNECFGLLGPDNVGKTTILDTLAGITEATYGDIYYDGQNIKTIPDLKLGYCNQSNIFWEELTLRDHLELFLELRGYPLHCIKKEAEHYIRFCHLEKYQFKPMADLSISIKRKCSVLLALCGYPKYVILDEPTREVDSHIKHEIWKLIQDAKHKKQSTSFILATNAMDEAEALCDRVSFLQNGIISCYGTPDSLIKKYVNCYVFIIETATFREFLQTLFENPSSVLSNIGYSLERQSLNRYKFYIENRLPIGNMFDVLESVKNQGIISDYTLYDPNLETLFLIIYQNLF</sequence>
<evidence type="ECO:0000256" key="1">
    <source>
        <dbReference type="ARBA" id="ARBA00004141"/>
    </source>
</evidence>
<keyword evidence="9 11" id="KW-0472">Membrane</keyword>
<feature type="transmembrane region" description="Helical" evidence="11">
    <location>
        <begin position="328"/>
        <end position="347"/>
    </location>
</feature>
<keyword evidence="14" id="KW-1185">Reference proteome</keyword>
<dbReference type="GO" id="GO:0016020">
    <property type="term" value="C:membrane"/>
    <property type="evidence" value="ECO:0007669"/>
    <property type="project" value="UniProtKB-SubCell"/>
</dbReference>
<evidence type="ECO:0000256" key="8">
    <source>
        <dbReference type="ARBA" id="ARBA00022989"/>
    </source>
</evidence>
<feature type="transmembrane region" description="Helical" evidence="11">
    <location>
        <begin position="274"/>
        <end position="296"/>
    </location>
</feature>
<organism evidence="13 14">
    <name type="scientific">Neocallimastix californiae</name>
    <dbReference type="NCBI Taxonomy" id="1754190"/>
    <lineage>
        <taxon>Eukaryota</taxon>
        <taxon>Fungi</taxon>
        <taxon>Fungi incertae sedis</taxon>
        <taxon>Chytridiomycota</taxon>
        <taxon>Chytridiomycota incertae sedis</taxon>
        <taxon>Neocallimastigomycetes</taxon>
        <taxon>Neocallimastigales</taxon>
        <taxon>Neocallimastigaceae</taxon>
        <taxon>Neocallimastix</taxon>
    </lineage>
</organism>
<feature type="domain" description="ABC transporter" evidence="12">
    <location>
        <begin position="1262"/>
        <end position="1497"/>
    </location>
</feature>
<dbReference type="PANTHER" id="PTHR19229">
    <property type="entry name" value="ATP-BINDING CASSETTE TRANSPORTER SUBFAMILY A ABCA"/>
    <property type="match status" value="1"/>
</dbReference>
<feature type="domain" description="ABC transporter" evidence="12">
    <location>
        <begin position="441"/>
        <end position="668"/>
    </location>
</feature>
<dbReference type="GO" id="GO:0005524">
    <property type="term" value="F:ATP binding"/>
    <property type="evidence" value="ECO:0007669"/>
    <property type="project" value="UniProtKB-KW"/>
</dbReference>
<dbReference type="PANTHER" id="PTHR19229:SF36">
    <property type="entry name" value="ATP-BINDING CASSETTE SUB-FAMILY A MEMBER 2"/>
    <property type="match status" value="1"/>
</dbReference>
<dbReference type="InterPro" id="IPR013525">
    <property type="entry name" value="ABC2_TM"/>
</dbReference>
<evidence type="ECO:0000256" key="11">
    <source>
        <dbReference type="SAM" id="Phobius"/>
    </source>
</evidence>
<dbReference type="InterPro" id="IPR027417">
    <property type="entry name" value="P-loop_NTPase"/>
</dbReference>
<keyword evidence="7" id="KW-0067">ATP-binding</keyword>
<feature type="transmembrane region" description="Helical" evidence="11">
    <location>
        <begin position="368"/>
        <end position="391"/>
    </location>
</feature>
<feature type="transmembrane region" description="Helical" evidence="11">
    <location>
        <begin position="1031"/>
        <end position="1056"/>
    </location>
</feature>
<dbReference type="Pfam" id="PF12698">
    <property type="entry name" value="ABC2_membrane_3"/>
    <property type="match status" value="2"/>
</dbReference>
<keyword evidence="4 11" id="KW-0812">Transmembrane</keyword>
<evidence type="ECO:0000259" key="12">
    <source>
        <dbReference type="PROSITE" id="PS50893"/>
    </source>
</evidence>
<keyword evidence="3" id="KW-0813">Transport</keyword>
<dbReference type="Gene3D" id="3.40.50.300">
    <property type="entry name" value="P-loop containing nucleotide triphosphate hydrolases"/>
    <property type="match status" value="2"/>
</dbReference>
<feature type="transmembrane region" description="Helical" evidence="11">
    <location>
        <begin position="1000"/>
        <end position="1025"/>
    </location>
</feature>
<dbReference type="EMBL" id="MCOG01000298">
    <property type="protein sequence ID" value="ORY20194.1"/>
    <property type="molecule type" value="Genomic_DNA"/>
</dbReference>
<keyword evidence="5" id="KW-0677">Repeat</keyword>
<evidence type="ECO:0000256" key="10">
    <source>
        <dbReference type="SAM" id="MobiDB-lite"/>
    </source>
</evidence>
<dbReference type="SMART" id="SM00382">
    <property type="entry name" value="AAA"/>
    <property type="match status" value="2"/>
</dbReference>
<accession>A0A1Y2ACK1</accession>
<feature type="region of interest" description="Disordered" evidence="10">
    <location>
        <begin position="681"/>
        <end position="702"/>
    </location>
</feature>
<feature type="transmembrane region" description="Helical" evidence="11">
    <location>
        <begin position="246"/>
        <end position="268"/>
    </location>
</feature>
<name>A0A1Y2ACK1_9FUNG</name>
<proteinExistence type="inferred from homology"/>
<evidence type="ECO:0000256" key="4">
    <source>
        <dbReference type="ARBA" id="ARBA00022692"/>
    </source>
</evidence>
<dbReference type="Proteomes" id="UP000193920">
    <property type="component" value="Unassembled WGS sequence"/>
</dbReference>
<feature type="transmembrane region" description="Helical" evidence="11">
    <location>
        <begin position="222"/>
        <end position="239"/>
    </location>
</feature>
<evidence type="ECO:0000256" key="2">
    <source>
        <dbReference type="ARBA" id="ARBA00008869"/>
    </source>
</evidence>
<dbReference type="InterPro" id="IPR003593">
    <property type="entry name" value="AAA+_ATPase"/>
</dbReference>
<evidence type="ECO:0000256" key="3">
    <source>
        <dbReference type="ARBA" id="ARBA00022448"/>
    </source>
</evidence>
<evidence type="ECO:0000256" key="7">
    <source>
        <dbReference type="ARBA" id="ARBA00022840"/>
    </source>
</evidence>
<evidence type="ECO:0000256" key="9">
    <source>
        <dbReference type="ARBA" id="ARBA00023136"/>
    </source>
</evidence>
<feature type="transmembrane region" description="Helical" evidence="11">
    <location>
        <begin position="1068"/>
        <end position="1086"/>
    </location>
</feature>
<dbReference type="GO" id="GO:0140359">
    <property type="term" value="F:ABC-type transporter activity"/>
    <property type="evidence" value="ECO:0007669"/>
    <property type="project" value="InterPro"/>
</dbReference>
<dbReference type="OrthoDB" id="2109100at2759"/>
<feature type="transmembrane region" description="Helical" evidence="11">
    <location>
        <begin position="1111"/>
        <end position="1130"/>
    </location>
</feature>
<dbReference type="InterPro" id="IPR026082">
    <property type="entry name" value="ABCA"/>
</dbReference>
<feature type="transmembrane region" description="Helical" evidence="11">
    <location>
        <begin position="961"/>
        <end position="979"/>
    </location>
</feature>
<dbReference type="STRING" id="1754190.A0A1Y2ACK1"/>
<evidence type="ECO:0000313" key="13">
    <source>
        <dbReference type="EMBL" id="ORY20194.1"/>
    </source>
</evidence>
<evidence type="ECO:0000256" key="6">
    <source>
        <dbReference type="ARBA" id="ARBA00022741"/>
    </source>
</evidence>
<protein>
    <recommendedName>
        <fullName evidence="12">ABC transporter domain-containing protein</fullName>
    </recommendedName>
</protein>
<dbReference type="PROSITE" id="PS50893">
    <property type="entry name" value="ABC_TRANSPORTER_2"/>
    <property type="match status" value="2"/>
</dbReference>
<comment type="caution">
    <text evidence="13">The sequence shown here is derived from an EMBL/GenBank/DDBJ whole genome shotgun (WGS) entry which is preliminary data.</text>
</comment>
<keyword evidence="6" id="KW-0547">Nucleotide-binding</keyword>
<dbReference type="SUPFAM" id="SSF52540">
    <property type="entry name" value="P-loop containing nucleoside triphosphate hydrolases"/>
    <property type="match status" value="2"/>
</dbReference>
<feature type="transmembrane region" description="Helical" evidence="11">
    <location>
        <begin position="185"/>
        <end position="202"/>
    </location>
</feature>
<comment type="similarity">
    <text evidence="2">Belongs to the ABC transporter superfamily. ABCA family.</text>
</comment>
<dbReference type="Pfam" id="PF00005">
    <property type="entry name" value="ABC_tran"/>
    <property type="match status" value="2"/>
</dbReference>
<reference evidence="13 14" key="1">
    <citation type="submission" date="2016-08" db="EMBL/GenBank/DDBJ databases">
        <title>A Parts List for Fungal Cellulosomes Revealed by Comparative Genomics.</title>
        <authorList>
            <consortium name="DOE Joint Genome Institute"/>
            <person name="Haitjema C.H."/>
            <person name="Gilmore S.P."/>
            <person name="Henske J.K."/>
            <person name="Solomon K.V."/>
            <person name="De Groot R."/>
            <person name="Kuo A."/>
            <person name="Mondo S.J."/>
            <person name="Salamov A.A."/>
            <person name="Labutti K."/>
            <person name="Zhao Z."/>
            <person name="Chiniquy J."/>
            <person name="Barry K."/>
            <person name="Brewer H.M."/>
            <person name="Purvine S.O."/>
            <person name="Wright A.T."/>
            <person name="Boxma B."/>
            <person name="Van Alen T."/>
            <person name="Hackstein J.H."/>
            <person name="Baker S.E."/>
            <person name="Grigoriev I.V."/>
            <person name="O'Malley M.A."/>
        </authorList>
    </citation>
    <scope>NUCLEOTIDE SEQUENCE [LARGE SCALE GENOMIC DNA]</scope>
    <source>
        <strain evidence="13 14">G1</strain>
    </source>
</reference>
<feature type="transmembrane region" description="Helical" evidence="11">
    <location>
        <begin position="303"/>
        <end position="322"/>
    </location>
</feature>
<evidence type="ECO:0000313" key="14">
    <source>
        <dbReference type="Proteomes" id="UP000193920"/>
    </source>
</evidence>
<dbReference type="InterPro" id="IPR003439">
    <property type="entry name" value="ABC_transporter-like_ATP-bd"/>
</dbReference>
<dbReference type="GO" id="GO:0005319">
    <property type="term" value="F:lipid transporter activity"/>
    <property type="evidence" value="ECO:0007669"/>
    <property type="project" value="TreeGrafter"/>
</dbReference>
<comment type="subcellular location">
    <subcellularLocation>
        <location evidence="1">Membrane</location>
        <topology evidence="1">Multi-pass membrane protein</topology>
    </subcellularLocation>
</comment>
<dbReference type="GO" id="GO:0016887">
    <property type="term" value="F:ATP hydrolysis activity"/>
    <property type="evidence" value="ECO:0007669"/>
    <property type="project" value="InterPro"/>
</dbReference>
<keyword evidence="8 11" id="KW-1133">Transmembrane helix</keyword>